<name>A0ABN9XRF0_9DINO</name>
<evidence type="ECO:0000313" key="5">
    <source>
        <dbReference type="Proteomes" id="UP001189429"/>
    </source>
</evidence>
<evidence type="ECO:0000313" key="4">
    <source>
        <dbReference type="EMBL" id="CAK0901898.1"/>
    </source>
</evidence>
<evidence type="ECO:0000259" key="3">
    <source>
        <dbReference type="Pfam" id="PF04059"/>
    </source>
</evidence>
<feature type="transmembrane region" description="Helical" evidence="2">
    <location>
        <begin position="431"/>
        <end position="454"/>
    </location>
</feature>
<sequence>MVAHSSLTAGNTGPDGTSSLTPCVCALASVALMLVSAAHMSSRQVQLKQEIDSTEVEPNDFALFIEGLPADAARGKEIREWVEQHARACRSTDVVTVVVGFDIPKFVAQAVTVSKLRKELMECEDDAARRELIQQIETLSKPIATAEELVKFLPNTGYAVAVLRSQSEHRECLQQWDTWREWLAWTLPLPTSLLAKVSETPRFRGTHLVRITRASNPSDYMWENLSTTDSERRRARLKAYAVLAAIFALCVLSVWGMKALQLHLNFGSWFSLLVVLPMVLAAKFAGPIATRRYVLQEKHKTKTQRDLALMVKYTIFAVLVYCVCPLAIVRADAIGQPAPSKDTGYYRDGGLQGTVATLLLVNNFLLPLTTFLGSGVLMRRAILNLGNPLRGTPPLDLDHPPPGLTQARLRRQFEPPDINMARVMSQVMKKFFLGVFFLPMFPLGILYSAGGLMLEYCAYRYQLLRLSKRPYRQSHDVAFGALRLVSAAAGVLGLTQFLLLAPSLAGQGRQLCGWVALIGTLLAAALAVAPEQVSRLLFCAVCLGARADTETDVDYYAAQKAWPKHQKYHTTHAVPGGAKTSSERAPPDFWGPPRLAGVAFPVAAAGLGSGGQSVASAGVPNSEGTVVQKTMPGAFRWHSVWLSCAAQWSAVARWRQWRRPRQQGLPRPQPFCLERVTSTSEIGPPWRRAGAMLGKSSVPITTLMLRNLPRVYTQEQLLTEIQHAFGSKVDFNFLYVPWDSHLSRNVGYAFLNCCDAEGAEWCRAFFSEYYFHRSAKHKPCAVSPAHIQGLESNLLHLVGTFLCERRESAPIVFWHGQRIRFPQVVAALRRLPGTPAMQAPFSGPAGSVAPQPGGEPGAGGPETGPAARRLQPASAPGAERRPAAASQSPPPSHSTGEASERLPSSPASLAEGLSGGSGSCERAAGGPSGTDEHDDFGRLLAEASLAQRLGALLLERRAGLLRAASATGPSAAPAPAEPLRGGAAPPWAPAGLPAPPGAPGGGPARAPPWATAGGLRVIESTKSVHCLALEKFFGKFSDGAGCPADRAGSSAAEKGPGVSGWPPAALEFGSLKVFSL</sequence>
<comment type="caution">
    <text evidence="4">The sequence shown here is derived from an EMBL/GenBank/DDBJ whole genome shotgun (WGS) entry which is preliminary data.</text>
</comment>
<dbReference type="Pfam" id="PF04059">
    <property type="entry name" value="RRM_2"/>
    <property type="match status" value="1"/>
</dbReference>
<keyword evidence="2" id="KW-0472">Membrane</keyword>
<feature type="compositionally biased region" description="Low complexity" evidence="1">
    <location>
        <begin position="902"/>
        <end position="912"/>
    </location>
</feature>
<reference evidence="4" key="1">
    <citation type="submission" date="2023-10" db="EMBL/GenBank/DDBJ databases">
        <authorList>
            <person name="Chen Y."/>
            <person name="Shah S."/>
            <person name="Dougan E. K."/>
            <person name="Thang M."/>
            <person name="Chan C."/>
        </authorList>
    </citation>
    <scope>NUCLEOTIDE SEQUENCE [LARGE SCALE GENOMIC DNA]</scope>
</reference>
<keyword evidence="5" id="KW-1185">Reference proteome</keyword>
<feature type="compositionally biased region" description="Low complexity" evidence="1">
    <location>
        <begin position="967"/>
        <end position="985"/>
    </location>
</feature>
<feature type="compositionally biased region" description="Pro residues" evidence="1">
    <location>
        <begin position="986"/>
        <end position="998"/>
    </location>
</feature>
<feature type="transmembrane region" description="Helical" evidence="2">
    <location>
        <begin position="511"/>
        <end position="529"/>
    </location>
</feature>
<dbReference type="InterPro" id="IPR007201">
    <property type="entry name" value="Mei2-like_Rrm_C"/>
</dbReference>
<dbReference type="PANTHER" id="PTHR13018:SF83">
    <property type="entry name" value="RRM DOMAIN-CONTAINING PROTEIN"/>
    <property type="match status" value="1"/>
</dbReference>
<dbReference type="InterPro" id="IPR035979">
    <property type="entry name" value="RBD_domain_sf"/>
</dbReference>
<proteinExistence type="predicted"/>
<organism evidence="4 5">
    <name type="scientific">Prorocentrum cordatum</name>
    <dbReference type="NCBI Taxonomy" id="2364126"/>
    <lineage>
        <taxon>Eukaryota</taxon>
        <taxon>Sar</taxon>
        <taxon>Alveolata</taxon>
        <taxon>Dinophyceae</taxon>
        <taxon>Prorocentrales</taxon>
        <taxon>Prorocentraceae</taxon>
        <taxon>Prorocentrum</taxon>
    </lineage>
</organism>
<dbReference type="InterPro" id="IPR045122">
    <property type="entry name" value="Csc1-like"/>
</dbReference>
<feature type="domain" description="Mei2-like C-terminal RNA recognition motif" evidence="3">
    <location>
        <begin position="701"/>
        <end position="792"/>
    </location>
</feature>
<protein>
    <recommendedName>
        <fullName evidence="3">Mei2-like C-terminal RNA recognition motif domain-containing protein</fullName>
    </recommendedName>
</protein>
<keyword evidence="2" id="KW-1133">Transmembrane helix</keyword>
<keyword evidence="2" id="KW-0812">Transmembrane</keyword>
<feature type="transmembrane region" description="Helical" evidence="2">
    <location>
        <begin position="307"/>
        <end position="329"/>
    </location>
</feature>
<feature type="transmembrane region" description="Helical" evidence="2">
    <location>
        <begin position="239"/>
        <end position="257"/>
    </location>
</feature>
<gene>
    <name evidence="4" type="ORF">PCOR1329_LOCUS78689</name>
</gene>
<feature type="transmembrane region" description="Helical" evidence="2">
    <location>
        <begin position="269"/>
        <end position="286"/>
    </location>
</feature>
<feature type="transmembrane region" description="Helical" evidence="2">
    <location>
        <begin position="19"/>
        <end position="38"/>
    </location>
</feature>
<dbReference type="SUPFAM" id="SSF54928">
    <property type="entry name" value="RNA-binding domain, RBD"/>
    <property type="match status" value="1"/>
</dbReference>
<feature type="transmembrane region" description="Helical" evidence="2">
    <location>
        <begin position="349"/>
        <end position="372"/>
    </location>
</feature>
<dbReference type="PANTHER" id="PTHR13018">
    <property type="entry name" value="PROBABLE MEMBRANE PROTEIN DUF221-RELATED"/>
    <property type="match status" value="1"/>
</dbReference>
<dbReference type="EMBL" id="CAUYUJ010020993">
    <property type="protein sequence ID" value="CAK0901898.1"/>
    <property type="molecule type" value="Genomic_DNA"/>
</dbReference>
<feature type="region of interest" description="Disordered" evidence="1">
    <location>
        <begin position="836"/>
        <end position="935"/>
    </location>
</feature>
<dbReference type="Proteomes" id="UP001189429">
    <property type="component" value="Unassembled WGS sequence"/>
</dbReference>
<evidence type="ECO:0000256" key="2">
    <source>
        <dbReference type="SAM" id="Phobius"/>
    </source>
</evidence>
<evidence type="ECO:0000256" key="1">
    <source>
        <dbReference type="SAM" id="MobiDB-lite"/>
    </source>
</evidence>
<feature type="region of interest" description="Disordered" evidence="1">
    <location>
        <begin position="967"/>
        <end position="1007"/>
    </location>
</feature>
<feature type="transmembrane region" description="Helical" evidence="2">
    <location>
        <begin position="477"/>
        <end position="499"/>
    </location>
</feature>
<accession>A0ABN9XRF0</accession>